<keyword evidence="4" id="KW-0249">Electron transport</keyword>
<organism evidence="9 10">
    <name type="scientific">Erythranthe guttata</name>
    <name type="common">Yellow monkey flower</name>
    <name type="synonym">Mimulus guttatus</name>
    <dbReference type="NCBI Taxonomy" id="4155"/>
    <lineage>
        <taxon>Eukaryota</taxon>
        <taxon>Viridiplantae</taxon>
        <taxon>Streptophyta</taxon>
        <taxon>Embryophyta</taxon>
        <taxon>Tracheophyta</taxon>
        <taxon>Spermatophyta</taxon>
        <taxon>Magnoliopsida</taxon>
        <taxon>eudicotyledons</taxon>
        <taxon>Gunneridae</taxon>
        <taxon>Pentapetalae</taxon>
        <taxon>asterids</taxon>
        <taxon>lamiids</taxon>
        <taxon>Lamiales</taxon>
        <taxon>Phrymaceae</taxon>
        <taxon>Erythranthe</taxon>
    </lineage>
</organism>
<proteinExistence type="predicted"/>
<name>A0A022RJU7_ERYGU</name>
<feature type="domain" description="DOMON" evidence="8">
    <location>
        <begin position="48"/>
        <end position="164"/>
    </location>
</feature>
<sequence length="249" mass="25124">MAATTTTLLLLIAAVALLISPAVSLTCTSQTFSRSAAKFANCVDLPTLKAYLHWTYDPAAKPDPTLSVAFVAPPASPDGWVAWALNPTATGMVGSQALIAFKDANGSAVVKTYNLSSYGPVVESPISYGVLRKSAEYSSGVMRIFATLALPAGGADVNQVWQVGATVTDGVPAKHAFAPDNLGSESTLQLLSKSPTAGKAPAPTHAPAPTPAPAPAIGSPTGGSSLVKGGGLGLLHGVLVLLGVSIFGF</sequence>
<dbReference type="eggNOG" id="KOG4293">
    <property type="taxonomic scope" value="Eukaryota"/>
</dbReference>
<evidence type="ECO:0000256" key="2">
    <source>
        <dbReference type="ARBA" id="ARBA00022448"/>
    </source>
</evidence>
<accession>A0A022RJU7</accession>
<evidence type="ECO:0000256" key="1">
    <source>
        <dbReference type="ARBA" id="ARBA00004370"/>
    </source>
</evidence>
<feature type="chain" id="PRO_5001504870" description="DOMON domain-containing protein" evidence="7">
    <location>
        <begin position="25"/>
        <end position="249"/>
    </location>
</feature>
<reference evidence="9 10" key="1">
    <citation type="journal article" date="2013" name="Proc. Natl. Acad. Sci. U.S.A.">
        <title>Fine-scale variation in meiotic recombination in Mimulus inferred from population shotgun sequencing.</title>
        <authorList>
            <person name="Hellsten U."/>
            <person name="Wright K.M."/>
            <person name="Jenkins J."/>
            <person name="Shu S."/>
            <person name="Yuan Y."/>
            <person name="Wessler S.R."/>
            <person name="Schmutz J."/>
            <person name="Willis J.H."/>
            <person name="Rokhsar D.S."/>
        </authorList>
    </citation>
    <scope>NUCLEOTIDE SEQUENCE [LARGE SCALE GENOMIC DNA]</scope>
    <source>
        <strain evidence="10">cv. DUN x IM62</strain>
    </source>
</reference>
<feature type="compositionally biased region" description="Pro residues" evidence="6">
    <location>
        <begin position="204"/>
        <end position="214"/>
    </location>
</feature>
<dbReference type="PANTHER" id="PTHR23130">
    <property type="entry name" value="CYTOCHROME B561 AND DOMON DOMAIN-CONTAINING PROTEIN"/>
    <property type="match status" value="1"/>
</dbReference>
<dbReference type="InterPro" id="IPR045265">
    <property type="entry name" value="AIR12_DOMON"/>
</dbReference>
<evidence type="ECO:0000313" key="9">
    <source>
        <dbReference type="EMBL" id="EYU39175.1"/>
    </source>
</evidence>
<dbReference type="Pfam" id="PF04526">
    <property type="entry name" value="DUF568"/>
    <property type="match status" value="1"/>
</dbReference>
<dbReference type="PhylomeDB" id="A0A022RJU7"/>
<comment type="subcellular location">
    <subcellularLocation>
        <location evidence="1">Membrane</location>
    </subcellularLocation>
</comment>
<dbReference type="KEGG" id="egt:105955956"/>
<evidence type="ECO:0000259" key="8">
    <source>
        <dbReference type="PROSITE" id="PS50836"/>
    </source>
</evidence>
<dbReference type="CDD" id="cd09629">
    <property type="entry name" value="DOMON_CIL1_like"/>
    <property type="match status" value="1"/>
</dbReference>
<dbReference type="Proteomes" id="UP000030748">
    <property type="component" value="Unassembled WGS sequence"/>
</dbReference>
<dbReference type="InterPro" id="IPR005018">
    <property type="entry name" value="DOMON_domain"/>
</dbReference>
<feature type="signal peptide" evidence="7">
    <location>
        <begin position="1"/>
        <end position="24"/>
    </location>
</feature>
<evidence type="ECO:0000256" key="5">
    <source>
        <dbReference type="ARBA" id="ARBA00023136"/>
    </source>
</evidence>
<evidence type="ECO:0000256" key="6">
    <source>
        <dbReference type="SAM" id="MobiDB-lite"/>
    </source>
</evidence>
<evidence type="ECO:0000256" key="4">
    <source>
        <dbReference type="ARBA" id="ARBA00022982"/>
    </source>
</evidence>
<dbReference type="AlphaFoldDB" id="A0A022RJU7"/>
<evidence type="ECO:0000313" key="10">
    <source>
        <dbReference type="Proteomes" id="UP000030748"/>
    </source>
</evidence>
<feature type="region of interest" description="Disordered" evidence="6">
    <location>
        <begin position="194"/>
        <end position="221"/>
    </location>
</feature>
<dbReference type="OrthoDB" id="2419613at2759"/>
<keyword evidence="5" id="KW-0472">Membrane</keyword>
<protein>
    <recommendedName>
        <fullName evidence="8">DOMON domain-containing protein</fullName>
    </recommendedName>
</protein>
<evidence type="ECO:0000256" key="3">
    <source>
        <dbReference type="ARBA" id="ARBA00022729"/>
    </source>
</evidence>
<dbReference type="EMBL" id="KI630454">
    <property type="protein sequence ID" value="EYU39175.1"/>
    <property type="molecule type" value="Genomic_DNA"/>
</dbReference>
<dbReference type="GO" id="GO:0016020">
    <property type="term" value="C:membrane"/>
    <property type="evidence" value="ECO:0007669"/>
    <property type="project" value="UniProtKB-SubCell"/>
</dbReference>
<dbReference type="PANTHER" id="PTHR23130:SF157">
    <property type="entry name" value="AUXIN-INDUCED IN ROOT CULTURES PROTEIN 12"/>
    <property type="match status" value="1"/>
</dbReference>
<evidence type="ECO:0000256" key="7">
    <source>
        <dbReference type="SAM" id="SignalP"/>
    </source>
</evidence>
<dbReference type="STRING" id="4155.A0A022RJU7"/>
<keyword evidence="3 7" id="KW-0732">Signal</keyword>
<gene>
    <name evidence="9" type="ORF">MIMGU_mgv1a012480mg</name>
</gene>
<keyword evidence="10" id="KW-1185">Reference proteome</keyword>
<keyword evidence="2" id="KW-0813">Transport</keyword>
<dbReference type="OMA" id="HWTYYAD"/>
<dbReference type="PROSITE" id="PS50836">
    <property type="entry name" value="DOMON"/>
    <property type="match status" value="1"/>
</dbReference>